<gene>
    <name evidence="10" type="ordered locus">Mpet_1964</name>
</gene>
<evidence type="ECO:0000256" key="2">
    <source>
        <dbReference type="ARBA" id="ARBA00004141"/>
    </source>
</evidence>
<keyword evidence="6 9" id="KW-0812">Transmembrane</keyword>
<dbReference type="EMBL" id="CP002117">
    <property type="protein sequence ID" value="ADN36714.1"/>
    <property type="molecule type" value="Genomic_DNA"/>
</dbReference>
<dbReference type="PANTHER" id="PTHR11101">
    <property type="entry name" value="PHOSPHATE TRANSPORTER"/>
    <property type="match status" value="1"/>
</dbReference>
<dbReference type="GO" id="GO:0035435">
    <property type="term" value="P:phosphate ion transmembrane transport"/>
    <property type="evidence" value="ECO:0007669"/>
    <property type="project" value="TreeGrafter"/>
</dbReference>
<evidence type="ECO:0000256" key="7">
    <source>
        <dbReference type="ARBA" id="ARBA00022989"/>
    </source>
</evidence>
<proteinExistence type="inferred from homology"/>
<evidence type="ECO:0000256" key="6">
    <source>
        <dbReference type="ARBA" id="ARBA00022692"/>
    </source>
</evidence>
<name>E1RJ44_METP4</name>
<feature type="transmembrane region" description="Helical" evidence="9">
    <location>
        <begin position="115"/>
        <end position="136"/>
    </location>
</feature>
<keyword evidence="4" id="KW-0813">Transport</keyword>
<evidence type="ECO:0000256" key="5">
    <source>
        <dbReference type="ARBA" id="ARBA00022592"/>
    </source>
</evidence>
<dbReference type="GO" id="GO:0005315">
    <property type="term" value="F:phosphate transmembrane transporter activity"/>
    <property type="evidence" value="ECO:0007669"/>
    <property type="project" value="InterPro"/>
</dbReference>
<protein>
    <submittedName>
        <fullName evidence="10">Phosphate transporter</fullName>
    </submittedName>
</protein>
<dbReference type="AlphaFoldDB" id="E1RJ44"/>
<feature type="transmembrane region" description="Helical" evidence="9">
    <location>
        <begin position="6"/>
        <end position="28"/>
    </location>
</feature>
<dbReference type="KEGG" id="mpi:Mpet_1964"/>
<dbReference type="GO" id="GO:0016020">
    <property type="term" value="C:membrane"/>
    <property type="evidence" value="ECO:0007669"/>
    <property type="project" value="UniProtKB-SubCell"/>
</dbReference>
<sequence length="349" mass="37065" precursor="true">MVQEAKSTLIIIIIAVLMAFFFTFTNGFQDASAIAATFIASKSASPRKGIIFVAFFAFLGAMLGGTAVAFTISELFTTDSGITTVYVMAVGLLSATAWNLITWKFGLPSSSTHGLIGGLTGSAVAAAGIGSVYWGFSELILPPHELTGFTKIIFFLVISVIIGFVGSYLLQKTASFMLRNSKRTVNKSIIRLNWIAVALMSFSNGSNDSQKELGIIALVLFSAGEMAVLDVPLWARIICAVLLGLGTLSGGWRIMKTLGDRIFKLHPLHSFDSQLSSGISVALSTSLGAPVSSTHIISTSIIGVGAAENPKKVKWSTGRDIVTAMIMTIPVTMVISGTIYYFISYLTGI</sequence>
<dbReference type="Proteomes" id="UP000006565">
    <property type="component" value="Chromosome"/>
</dbReference>
<dbReference type="GeneID" id="9744442"/>
<feature type="transmembrane region" description="Helical" evidence="9">
    <location>
        <begin position="233"/>
        <end position="255"/>
    </location>
</feature>
<keyword evidence="8 9" id="KW-0472">Membrane</keyword>
<dbReference type="eggNOG" id="arCOG02267">
    <property type="taxonomic scope" value="Archaea"/>
</dbReference>
<comment type="subcellular location">
    <subcellularLocation>
        <location evidence="2">Membrane</location>
        <topology evidence="2">Multi-pass membrane protein</topology>
    </subcellularLocation>
</comment>
<accession>E1RJ44</accession>
<evidence type="ECO:0000313" key="11">
    <source>
        <dbReference type="Proteomes" id="UP000006565"/>
    </source>
</evidence>
<organism evidence="10 11">
    <name type="scientific">Methanolacinia petrolearia (strain DSM 11571 / OCM 486 / SEBR 4847)</name>
    <name type="common">Methanoplanus petrolearius</name>
    <dbReference type="NCBI Taxonomy" id="679926"/>
    <lineage>
        <taxon>Archaea</taxon>
        <taxon>Methanobacteriati</taxon>
        <taxon>Methanobacteriota</taxon>
        <taxon>Stenosarchaea group</taxon>
        <taxon>Methanomicrobia</taxon>
        <taxon>Methanomicrobiales</taxon>
        <taxon>Methanomicrobiaceae</taxon>
        <taxon>Methanolacinia</taxon>
    </lineage>
</organism>
<evidence type="ECO:0000256" key="3">
    <source>
        <dbReference type="ARBA" id="ARBA00009916"/>
    </source>
</evidence>
<reference evidence="10 11" key="1">
    <citation type="journal article" date="2010" name="Stand. Genomic Sci.">
        <title>Complete genome sequence of Methanoplanus petrolearius type strain (SEBR 4847).</title>
        <authorList>
            <person name="Brambilla E."/>
            <person name="Djao O.D."/>
            <person name="Daligault H."/>
            <person name="Lapidus A."/>
            <person name="Lucas S."/>
            <person name="Hammon N."/>
            <person name="Nolan M."/>
            <person name="Tice H."/>
            <person name="Cheng J.F."/>
            <person name="Han C."/>
            <person name="Tapia R."/>
            <person name="Goodwin L."/>
            <person name="Pitluck S."/>
            <person name="Liolios K."/>
            <person name="Ivanova N."/>
            <person name="Mavromatis K."/>
            <person name="Mikhailova N."/>
            <person name="Pati A."/>
            <person name="Chen A."/>
            <person name="Palaniappan K."/>
            <person name="Land M."/>
            <person name="Hauser L."/>
            <person name="Chang Y.J."/>
            <person name="Jeffries C.D."/>
            <person name="Rohde M."/>
            <person name="Spring S."/>
            <person name="Sikorski J."/>
            <person name="Goker M."/>
            <person name="Woyke T."/>
            <person name="Bristow J."/>
            <person name="Eisen J.A."/>
            <person name="Markowitz V."/>
            <person name="Hugenholtz P."/>
            <person name="Kyrpides N.C."/>
            <person name="Klenk H.P."/>
        </authorList>
    </citation>
    <scope>NUCLEOTIDE SEQUENCE [LARGE SCALE GENOMIC DNA]</scope>
    <source>
        <strain evidence="11">DSM 11571 / OCM 486 / SEBR 4847</strain>
    </source>
</reference>
<dbReference type="InterPro" id="IPR001204">
    <property type="entry name" value="Phos_transporter"/>
</dbReference>
<feature type="transmembrane region" description="Helical" evidence="9">
    <location>
        <begin position="321"/>
        <end position="343"/>
    </location>
</feature>
<evidence type="ECO:0000256" key="4">
    <source>
        <dbReference type="ARBA" id="ARBA00022448"/>
    </source>
</evidence>
<dbReference type="PANTHER" id="PTHR11101:SF80">
    <property type="entry name" value="PHOSPHATE TRANSPORTER"/>
    <property type="match status" value="1"/>
</dbReference>
<comment type="function">
    <text evidence="1">Potential transporter for phosphate.</text>
</comment>
<keyword evidence="11" id="KW-1185">Reference proteome</keyword>
<evidence type="ECO:0000256" key="1">
    <source>
        <dbReference type="ARBA" id="ARBA00001981"/>
    </source>
</evidence>
<keyword evidence="5" id="KW-0592">Phosphate transport</keyword>
<keyword evidence="7 9" id="KW-1133">Transmembrane helix</keyword>
<dbReference type="RefSeq" id="WP_013329891.1">
    <property type="nucleotide sequence ID" value="NC_014507.1"/>
</dbReference>
<dbReference type="STRING" id="679926.Mpet_1964"/>
<feature type="transmembrane region" description="Helical" evidence="9">
    <location>
        <begin position="148"/>
        <end position="169"/>
    </location>
</feature>
<feature type="transmembrane region" description="Helical" evidence="9">
    <location>
        <begin position="189"/>
        <end position="206"/>
    </location>
</feature>
<feature type="transmembrane region" description="Helical" evidence="9">
    <location>
        <begin position="84"/>
        <end position="103"/>
    </location>
</feature>
<evidence type="ECO:0000313" key="10">
    <source>
        <dbReference type="EMBL" id="ADN36714.1"/>
    </source>
</evidence>
<evidence type="ECO:0000256" key="9">
    <source>
        <dbReference type="SAM" id="Phobius"/>
    </source>
</evidence>
<feature type="transmembrane region" description="Helical" evidence="9">
    <location>
        <begin position="49"/>
        <end position="72"/>
    </location>
</feature>
<comment type="similarity">
    <text evidence="3">Belongs to the inorganic phosphate transporter (PiT) (TC 2.A.20) family.</text>
</comment>
<evidence type="ECO:0000256" key="8">
    <source>
        <dbReference type="ARBA" id="ARBA00023136"/>
    </source>
</evidence>
<dbReference type="Pfam" id="PF01384">
    <property type="entry name" value="PHO4"/>
    <property type="match status" value="1"/>
</dbReference>
<dbReference type="HOGENOM" id="CLU_015355_1_1_2"/>